<dbReference type="InterPro" id="IPR013689">
    <property type="entry name" value="RNA_helicase_ATP-dep_HrpB_C"/>
</dbReference>
<dbReference type="InterPro" id="IPR001650">
    <property type="entry name" value="Helicase_C-like"/>
</dbReference>
<dbReference type="PROSITE" id="PS51194">
    <property type="entry name" value="HELICASE_CTER"/>
    <property type="match status" value="1"/>
</dbReference>
<keyword evidence="4" id="KW-0067">ATP-binding</keyword>
<name>A0A1M5RV25_9BACT</name>
<dbReference type="STRING" id="947013.SAMN04488109_3599"/>
<keyword evidence="2" id="KW-0378">Hydrolase</keyword>
<evidence type="ECO:0000259" key="5">
    <source>
        <dbReference type="PROSITE" id="PS51192"/>
    </source>
</evidence>
<dbReference type="CDD" id="cd17990">
    <property type="entry name" value="DEXHc_HrpB"/>
    <property type="match status" value="1"/>
</dbReference>
<dbReference type="SMART" id="SM00847">
    <property type="entry name" value="HA2"/>
    <property type="match status" value="1"/>
</dbReference>
<evidence type="ECO:0000313" key="7">
    <source>
        <dbReference type="EMBL" id="SHH30167.1"/>
    </source>
</evidence>
<proteinExistence type="predicted"/>
<dbReference type="InterPro" id="IPR007502">
    <property type="entry name" value="Helicase-assoc_dom"/>
</dbReference>
<dbReference type="PIRSF" id="PIRSF005496">
    <property type="entry name" value="ATP_hel_hrpB"/>
    <property type="match status" value="1"/>
</dbReference>
<dbReference type="SMART" id="SM00487">
    <property type="entry name" value="DEXDc"/>
    <property type="match status" value="1"/>
</dbReference>
<dbReference type="CDD" id="cd18791">
    <property type="entry name" value="SF2_C_RHA"/>
    <property type="match status" value="1"/>
</dbReference>
<dbReference type="GO" id="GO:0005524">
    <property type="term" value="F:ATP binding"/>
    <property type="evidence" value="ECO:0007669"/>
    <property type="project" value="UniProtKB-KW"/>
</dbReference>
<evidence type="ECO:0000256" key="3">
    <source>
        <dbReference type="ARBA" id="ARBA00022806"/>
    </source>
</evidence>
<protein>
    <submittedName>
        <fullName evidence="7">ATP-dependent helicase HrpB</fullName>
    </submittedName>
</protein>
<dbReference type="Pfam" id="PF00270">
    <property type="entry name" value="DEAD"/>
    <property type="match status" value="1"/>
</dbReference>
<dbReference type="SMART" id="SM00490">
    <property type="entry name" value="HELICc"/>
    <property type="match status" value="1"/>
</dbReference>
<dbReference type="GO" id="GO:0003676">
    <property type="term" value="F:nucleic acid binding"/>
    <property type="evidence" value="ECO:0007669"/>
    <property type="project" value="InterPro"/>
</dbReference>
<evidence type="ECO:0000256" key="2">
    <source>
        <dbReference type="ARBA" id="ARBA00022801"/>
    </source>
</evidence>
<dbReference type="FunFam" id="3.40.50.300:FF:002125">
    <property type="entry name" value="ATP-dependent helicase HrpB"/>
    <property type="match status" value="1"/>
</dbReference>
<dbReference type="InterPro" id="IPR049614">
    <property type="entry name" value="HrpB_DEXH"/>
</dbReference>
<keyword evidence="1" id="KW-0547">Nucleotide-binding</keyword>
<evidence type="ECO:0000313" key="8">
    <source>
        <dbReference type="Proteomes" id="UP000184212"/>
    </source>
</evidence>
<dbReference type="InterPro" id="IPR027417">
    <property type="entry name" value="P-loop_NTPase"/>
</dbReference>
<evidence type="ECO:0000256" key="1">
    <source>
        <dbReference type="ARBA" id="ARBA00022741"/>
    </source>
</evidence>
<dbReference type="NCBIfam" id="TIGR01970">
    <property type="entry name" value="DEAH_box_HrpB"/>
    <property type="match status" value="1"/>
</dbReference>
<dbReference type="PANTHER" id="PTHR43519">
    <property type="entry name" value="ATP-DEPENDENT RNA HELICASE HRPB"/>
    <property type="match status" value="1"/>
</dbReference>
<gene>
    <name evidence="7" type="ORF">SAMN04488109_3599</name>
</gene>
<feature type="domain" description="Helicase ATP-binding" evidence="5">
    <location>
        <begin position="21"/>
        <end position="185"/>
    </location>
</feature>
<dbReference type="Proteomes" id="UP000184212">
    <property type="component" value="Unassembled WGS sequence"/>
</dbReference>
<dbReference type="SUPFAM" id="SSF52540">
    <property type="entry name" value="P-loop containing nucleoside triphosphate hydrolases"/>
    <property type="match status" value="1"/>
</dbReference>
<evidence type="ECO:0000256" key="4">
    <source>
        <dbReference type="ARBA" id="ARBA00022840"/>
    </source>
</evidence>
<dbReference type="Gene3D" id="3.40.50.300">
    <property type="entry name" value="P-loop containing nucleotide triphosphate hydrolases"/>
    <property type="match status" value="2"/>
</dbReference>
<dbReference type="OrthoDB" id="9808833at2"/>
<dbReference type="GO" id="GO:0004386">
    <property type="term" value="F:helicase activity"/>
    <property type="evidence" value="ECO:0007669"/>
    <property type="project" value="UniProtKB-KW"/>
</dbReference>
<dbReference type="Pfam" id="PF08482">
    <property type="entry name" value="HrpB_C"/>
    <property type="match status" value="1"/>
</dbReference>
<keyword evidence="8" id="KW-1185">Reference proteome</keyword>
<feature type="domain" description="Helicase C-terminal" evidence="6">
    <location>
        <begin position="211"/>
        <end position="375"/>
    </location>
</feature>
<sequence length="833" mass="93733">MQNAYFAPMSYPVEEIVPQLKEALLKHPVVILQAPPGAGKSTVLPLMLLDEPWLQGSKMIMLEPRRLAARSVAQRMAFLRDEEPGNTIGYRVRFEAVVSNRTRCEVVTEGILTRMLQNDNALEGVNLVIFDEFHERSLHADLALALCLQAQQVLREDLRILIMSATLDGEKISGLLNNAPIITSLGRQYPVSLNYAAPDKDLYLAPSTARVIRKALVEQQGDILTFLPGTADIHRVAELLETDYMEASIHPLYGELPFKKQQEAILPHPHGKRKVVLATSIAETSLTIEGITTVVDSGYARVPKFDPRSGLTRLETIRVTRDAADQRSGRAGRLGPGVAYRMWAENVHHQLQPHRQPEILEADLAPLLLELMHWGVQNIYDLTWITPPPVGAINQAKELLEQLGAIEGNAITARGKEMLRLPTHPRIAHMLLEGRNLTALATDIAALLEERDPLAKTAGADLSLRVEVLRKWRAGERVNAERSALERIERVASSWRKIFKIGVDNAGPIDSDVGKLLAEAYPERIARQMEKHSVRFKLANGRVVRLPDHDPLMRETWLAVAQLDSGSGEGKIFLAAPLDEEDLVHRAEEKEVVTWNREKGMITAALEKRVGNVMLSSKPLTKVPDDLRIEILCDAVQQEGIKMLPWTDVHDAWQARVMSLRTWRPDEEWPDVSEAHLLQTTHEWLAPYLTAVTRQQDFNKLDLEAILAGLIPWNLSSRLDVLAPPKLLVPSGSMIKLHYGADGRPPYIEVRLQEVFGLTETPAVNEGRNKIILHLLSPGYKPVQVTQDLKSFWQTTYHEVRKEMRMRYPRHHWPEDPWTAEAVRGAKRRQSGS</sequence>
<reference evidence="7 8" key="1">
    <citation type="submission" date="2016-11" db="EMBL/GenBank/DDBJ databases">
        <authorList>
            <person name="Jaros S."/>
            <person name="Januszkiewicz K."/>
            <person name="Wedrychowicz H."/>
        </authorList>
    </citation>
    <scope>NUCLEOTIDE SEQUENCE [LARGE SCALE GENOMIC DNA]</scope>
    <source>
        <strain evidence="7 8">DSM 24574</strain>
    </source>
</reference>
<dbReference type="GO" id="GO:0016787">
    <property type="term" value="F:hydrolase activity"/>
    <property type="evidence" value="ECO:0007669"/>
    <property type="project" value="UniProtKB-KW"/>
</dbReference>
<organism evidence="7 8">
    <name type="scientific">Chryseolinea serpens</name>
    <dbReference type="NCBI Taxonomy" id="947013"/>
    <lineage>
        <taxon>Bacteria</taxon>
        <taxon>Pseudomonadati</taxon>
        <taxon>Bacteroidota</taxon>
        <taxon>Cytophagia</taxon>
        <taxon>Cytophagales</taxon>
        <taxon>Fulvivirgaceae</taxon>
        <taxon>Chryseolinea</taxon>
    </lineage>
</organism>
<dbReference type="PANTHER" id="PTHR43519:SF1">
    <property type="entry name" value="ATP-DEPENDENT RNA HELICASE HRPB"/>
    <property type="match status" value="1"/>
</dbReference>
<keyword evidence="3 7" id="KW-0347">Helicase</keyword>
<evidence type="ECO:0000259" key="6">
    <source>
        <dbReference type="PROSITE" id="PS51194"/>
    </source>
</evidence>
<dbReference type="Pfam" id="PF00271">
    <property type="entry name" value="Helicase_C"/>
    <property type="match status" value="1"/>
</dbReference>
<dbReference type="Gene3D" id="1.20.120.1080">
    <property type="match status" value="1"/>
</dbReference>
<accession>A0A1M5RV25</accession>
<dbReference type="EMBL" id="FQWQ01000002">
    <property type="protein sequence ID" value="SHH30167.1"/>
    <property type="molecule type" value="Genomic_DNA"/>
</dbReference>
<dbReference type="InterPro" id="IPR011545">
    <property type="entry name" value="DEAD/DEAH_box_helicase_dom"/>
</dbReference>
<dbReference type="InterPro" id="IPR014001">
    <property type="entry name" value="Helicase_ATP-bd"/>
</dbReference>
<dbReference type="AlphaFoldDB" id="A0A1M5RV25"/>
<dbReference type="InterPro" id="IPR010225">
    <property type="entry name" value="HrpB"/>
</dbReference>
<dbReference type="PROSITE" id="PS51192">
    <property type="entry name" value="HELICASE_ATP_BIND_1"/>
    <property type="match status" value="1"/>
</dbReference>